<gene>
    <name evidence="3" type="ORF">CU098_002282</name>
</gene>
<dbReference type="Proteomes" id="UP000253551">
    <property type="component" value="Unassembled WGS sequence"/>
</dbReference>
<comment type="caution">
    <text evidence="3">The sequence shown here is derived from an EMBL/GenBank/DDBJ whole genome shotgun (WGS) entry which is preliminary data.</text>
</comment>
<feature type="compositionally biased region" description="Acidic residues" evidence="1">
    <location>
        <begin position="115"/>
        <end position="138"/>
    </location>
</feature>
<feature type="compositionally biased region" description="Basic and acidic residues" evidence="1">
    <location>
        <begin position="180"/>
        <end position="193"/>
    </location>
</feature>
<sequence length="539" mass="62521">EEWPEEKEIKTIKQVEEKRPVEALPPSVQRARDMMNQQTEKKLDEDKALFDMLKELEEEEEEEDEEEILGSGGGQKKPWLKELNQLSDQEDSNDEEDERYDMEIAEDIFDKFAEENDEEYPLDGIVDQDDFTYYDQDESYEKSTPSVITKPKNKTLESKEEPDEEPKIEVPLQQTVAETVAEKVTESGQEEKAPKKKMSKFKLLKQQERKKKPVESPEEEKQVKKVSKFKQQKNDAEKMNEQQKESISEESVKEEKKDPPKKVSKFKMMKQQEKKKDTVEPVKEEHTTKEEPITKEETTKEETPKEEPTKKSARKVTWDANATVIEHENHDAPSVLSETDSYSQPIKTEASQLPISKIRSAHDIARVIHQTSQAIDDYPSLEDDAGPQTVDLNDLIKLAREKIQEPFYRPTDGAMVPIPKQVGSQEEGGIIIAKKSKLDNKIMKGSVMERETADVDLDELEEDMELREITTKYHEKRQQMLASTGSLSFEPKPEFEIFDEDLPLPNNKSQEEEEEEEEEEFVPKKMSRFKAARLGIKDY</sequence>
<dbReference type="OrthoDB" id="21413at2759"/>
<accession>A0A367J8J8</accession>
<feature type="region of interest" description="Disordered" evidence="1">
    <location>
        <begin position="114"/>
        <end position="316"/>
    </location>
</feature>
<dbReference type="Pfam" id="PF12927">
    <property type="entry name" value="DUF3835"/>
    <property type="match status" value="2"/>
</dbReference>
<dbReference type="InterPro" id="IPR024325">
    <property type="entry name" value="DUF3835"/>
</dbReference>
<feature type="compositionally biased region" description="Basic and acidic residues" evidence="1">
    <location>
        <begin position="1"/>
        <end position="21"/>
    </location>
</feature>
<evidence type="ECO:0000313" key="3">
    <source>
        <dbReference type="EMBL" id="RCH86225.1"/>
    </source>
</evidence>
<feature type="region of interest" description="Disordered" evidence="1">
    <location>
        <begin position="55"/>
        <end position="100"/>
    </location>
</feature>
<dbReference type="STRING" id="4846.A0A367J8J8"/>
<feature type="compositionally biased region" description="Acidic residues" evidence="1">
    <location>
        <begin position="56"/>
        <end position="68"/>
    </location>
</feature>
<evidence type="ECO:0000259" key="2">
    <source>
        <dbReference type="Pfam" id="PF12927"/>
    </source>
</evidence>
<feature type="compositionally biased region" description="Acidic residues" evidence="1">
    <location>
        <begin position="88"/>
        <end position="100"/>
    </location>
</feature>
<reference evidence="3 4" key="1">
    <citation type="journal article" date="2018" name="G3 (Bethesda)">
        <title>Phylogenetic and Phylogenomic Definition of Rhizopus Species.</title>
        <authorList>
            <person name="Gryganskyi A.P."/>
            <person name="Golan J."/>
            <person name="Dolatabadi S."/>
            <person name="Mondo S."/>
            <person name="Robb S."/>
            <person name="Idnurm A."/>
            <person name="Muszewska A."/>
            <person name="Steczkiewicz K."/>
            <person name="Masonjones S."/>
            <person name="Liao H.L."/>
            <person name="Gajdeczka M.T."/>
            <person name="Anike F."/>
            <person name="Vuek A."/>
            <person name="Anishchenko I.M."/>
            <person name="Voigt K."/>
            <person name="de Hoog G.S."/>
            <person name="Smith M.E."/>
            <person name="Heitman J."/>
            <person name="Vilgalys R."/>
            <person name="Stajich J.E."/>
        </authorList>
    </citation>
    <scope>NUCLEOTIDE SEQUENCE [LARGE SCALE GENOMIC DNA]</scope>
    <source>
        <strain evidence="3 4">LSU 92-RS-03</strain>
    </source>
</reference>
<feature type="domain" description="DUF3835" evidence="2">
    <location>
        <begin position="209"/>
        <end position="233"/>
    </location>
</feature>
<organism evidence="3 4">
    <name type="scientific">Rhizopus stolonifer</name>
    <name type="common">Rhizopus nigricans</name>
    <dbReference type="NCBI Taxonomy" id="4846"/>
    <lineage>
        <taxon>Eukaryota</taxon>
        <taxon>Fungi</taxon>
        <taxon>Fungi incertae sedis</taxon>
        <taxon>Mucoromycota</taxon>
        <taxon>Mucoromycotina</taxon>
        <taxon>Mucoromycetes</taxon>
        <taxon>Mucorales</taxon>
        <taxon>Mucorineae</taxon>
        <taxon>Rhizopodaceae</taxon>
        <taxon>Rhizopus</taxon>
    </lineage>
</organism>
<feature type="domain" description="DUF3835" evidence="2">
    <location>
        <begin position="446"/>
        <end position="534"/>
    </location>
</feature>
<name>A0A367J8J8_RHIST</name>
<feature type="compositionally biased region" description="Basic and acidic residues" evidence="1">
    <location>
        <begin position="232"/>
        <end position="261"/>
    </location>
</feature>
<feature type="compositionally biased region" description="Basic and acidic residues" evidence="1">
    <location>
        <begin position="213"/>
        <end position="223"/>
    </location>
</feature>
<feature type="non-terminal residue" evidence="3">
    <location>
        <position position="1"/>
    </location>
</feature>
<dbReference type="EMBL" id="PJQM01003984">
    <property type="protein sequence ID" value="RCH86225.1"/>
    <property type="molecule type" value="Genomic_DNA"/>
</dbReference>
<keyword evidence="4" id="KW-1185">Reference proteome</keyword>
<proteinExistence type="predicted"/>
<feature type="compositionally biased region" description="Basic and acidic residues" evidence="1">
    <location>
        <begin position="270"/>
        <end position="310"/>
    </location>
</feature>
<evidence type="ECO:0000256" key="1">
    <source>
        <dbReference type="SAM" id="MobiDB-lite"/>
    </source>
</evidence>
<evidence type="ECO:0000313" key="4">
    <source>
        <dbReference type="Proteomes" id="UP000253551"/>
    </source>
</evidence>
<feature type="compositionally biased region" description="Basic residues" evidence="1">
    <location>
        <begin position="194"/>
        <end position="212"/>
    </location>
</feature>
<feature type="region of interest" description="Disordered" evidence="1">
    <location>
        <begin position="483"/>
        <end position="524"/>
    </location>
</feature>
<feature type="compositionally biased region" description="Acidic residues" evidence="1">
    <location>
        <begin position="511"/>
        <end position="520"/>
    </location>
</feature>
<feature type="region of interest" description="Disordered" evidence="1">
    <location>
        <begin position="1"/>
        <end position="43"/>
    </location>
</feature>
<protein>
    <recommendedName>
        <fullName evidence="2">DUF3835 domain-containing protein</fullName>
    </recommendedName>
</protein>
<dbReference type="AlphaFoldDB" id="A0A367J8J8"/>